<dbReference type="Proteomes" id="UP001432027">
    <property type="component" value="Unassembled WGS sequence"/>
</dbReference>
<proteinExistence type="predicted"/>
<feature type="compositionally biased region" description="Basic and acidic residues" evidence="1">
    <location>
        <begin position="7"/>
        <end position="22"/>
    </location>
</feature>
<feature type="region of interest" description="Disordered" evidence="1">
    <location>
        <begin position="1"/>
        <end position="22"/>
    </location>
</feature>
<organism evidence="2 3">
    <name type="scientific">Pristionchus entomophagus</name>
    <dbReference type="NCBI Taxonomy" id="358040"/>
    <lineage>
        <taxon>Eukaryota</taxon>
        <taxon>Metazoa</taxon>
        <taxon>Ecdysozoa</taxon>
        <taxon>Nematoda</taxon>
        <taxon>Chromadorea</taxon>
        <taxon>Rhabditida</taxon>
        <taxon>Rhabditina</taxon>
        <taxon>Diplogasteromorpha</taxon>
        <taxon>Diplogasteroidea</taxon>
        <taxon>Neodiplogasteridae</taxon>
        <taxon>Pristionchus</taxon>
    </lineage>
</organism>
<reference evidence="2" key="1">
    <citation type="submission" date="2023-10" db="EMBL/GenBank/DDBJ databases">
        <title>Genome assembly of Pristionchus species.</title>
        <authorList>
            <person name="Yoshida K."/>
            <person name="Sommer R.J."/>
        </authorList>
    </citation>
    <scope>NUCLEOTIDE SEQUENCE</scope>
    <source>
        <strain evidence="2">RS0144</strain>
    </source>
</reference>
<evidence type="ECO:0000313" key="2">
    <source>
        <dbReference type="EMBL" id="GMS87414.1"/>
    </source>
</evidence>
<protein>
    <submittedName>
        <fullName evidence="2">Uncharacterized protein</fullName>
    </submittedName>
</protein>
<name>A0AAV5T4F7_9BILA</name>
<sequence length="83" mass="9427">ESSEWDLQQRSRETSDRNDSGVISWDRRAERRALLIEEETDDAYESVGSSNGISETGADCHSDCRARRRAQCIDSPFLFVPGF</sequence>
<keyword evidence="3" id="KW-1185">Reference proteome</keyword>
<dbReference type="AlphaFoldDB" id="A0AAV5T4F7"/>
<evidence type="ECO:0000313" key="3">
    <source>
        <dbReference type="Proteomes" id="UP001432027"/>
    </source>
</evidence>
<comment type="caution">
    <text evidence="2">The sequence shown here is derived from an EMBL/GenBank/DDBJ whole genome shotgun (WGS) entry which is preliminary data.</text>
</comment>
<evidence type="ECO:0000256" key="1">
    <source>
        <dbReference type="SAM" id="MobiDB-lite"/>
    </source>
</evidence>
<gene>
    <name evidence="2" type="ORF">PENTCL1PPCAC_9589</name>
</gene>
<accession>A0AAV5T4F7</accession>
<dbReference type="EMBL" id="BTSX01000003">
    <property type="protein sequence ID" value="GMS87414.1"/>
    <property type="molecule type" value="Genomic_DNA"/>
</dbReference>
<feature type="non-terminal residue" evidence="2">
    <location>
        <position position="1"/>
    </location>
</feature>